<feature type="signal peptide" evidence="3">
    <location>
        <begin position="1"/>
        <end position="22"/>
    </location>
</feature>
<protein>
    <recommendedName>
        <fullName evidence="6">Transmembrane protein</fullName>
    </recommendedName>
</protein>
<comment type="caution">
    <text evidence="4">The sequence shown here is derived from an EMBL/GenBank/DDBJ whole genome shotgun (WGS) entry which is preliminary data.</text>
</comment>
<keyword evidence="2" id="KW-0812">Transmembrane</keyword>
<organism evidence="4 5">
    <name type="scientific">Mycena albidolilacea</name>
    <dbReference type="NCBI Taxonomy" id="1033008"/>
    <lineage>
        <taxon>Eukaryota</taxon>
        <taxon>Fungi</taxon>
        <taxon>Dikarya</taxon>
        <taxon>Basidiomycota</taxon>
        <taxon>Agaricomycotina</taxon>
        <taxon>Agaricomycetes</taxon>
        <taxon>Agaricomycetidae</taxon>
        <taxon>Agaricales</taxon>
        <taxon>Marasmiineae</taxon>
        <taxon>Mycenaceae</taxon>
        <taxon>Mycena</taxon>
    </lineage>
</organism>
<evidence type="ECO:0008006" key="6">
    <source>
        <dbReference type="Google" id="ProtNLM"/>
    </source>
</evidence>
<feature type="region of interest" description="Disordered" evidence="1">
    <location>
        <begin position="263"/>
        <end position="283"/>
    </location>
</feature>
<keyword evidence="2" id="KW-1133">Transmembrane helix</keyword>
<evidence type="ECO:0000256" key="1">
    <source>
        <dbReference type="SAM" id="MobiDB-lite"/>
    </source>
</evidence>
<feature type="compositionally biased region" description="Low complexity" evidence="1">
    <location>
        <begin position="110"/>
        <end position="133"/>
    </location>
</feature>
<keyword evidence="5" id="KW-1185">Reference proteome</keyword>
<evidence type="ECO:0000256" key="2">
    <source>
        <dbReference type="SAM" id="Phobius"/>
    </source>
</evidence>
<feature type="region of interest" description="Disordered" evidence="1">
    <location>
        <begin position="71"/>
        <end position="90"/>
    </location>
</feature>
<feature type="region of interest" description="Disordered" evidence="1">
    <location>
        <begin position="227"/>
        <end position="248"/>
    </location>
</feature>
<feature type="transmembrane region" description="Helical" evidence="2">
    <location>
        <begin position="149"/>
        <end position="176"/>
    </location>
</feature>
<gene>
    <name evidence="4" type="ORF">DFH08DRAFT_844184</name>
</gene>
<sequence length="283" mass="29739">MPLKAPILGLYLALFLLCHVLAHPLRPEMNAALDGGLGGLFGGEDPLAPAEPETDKALPKHPHLPPIPTPALGGLFTTEEHTSKSSSVQATVSTASRSVSTLASGAATTQFSTTTSTSSSASSPSPATPTGATKEAAGSPSGDTSKWKFIGIAALGIGVVAGIMLSIVFFDAWWGFLLALVGKKKKDGTEDLVPDWANRDWEFKIASQVGHRYPTLASLESMTKKQDLTGTGPLMSPPASHSLVPSRPPSLYLPAVDPHPLEPLFRRPSATNRSMPQDPMFRA</sequence>
<name>A0AAD7EZW6_9AGAR</name>
<feature type="region of interest" description="Disordered" evidence="1">
    <location>
        <begin position="110"/>
        <end position="143"/>
    </location>
</feature>
<keyword evidence="3" id="KW-0732">Signal</keyword>
<proteinExistence type="predicted"/>
<keyword evidence="2" id="KW-0472">Membrane</keyword>
<evidence type="ECO:0000256" key="3">
    <source>
        <dbReference type="SAM" id="SignalP"/>
    </source>
</evidence>
<reference evidence="4" key="1">
    <citation type="submission" date="2023-03" db="EMBL/GenBank/DDBJ databases">
        <title>Massive genome expansion in bonnet fungi (Mycena s.s.) driven by repeated elements and novel gene families across ecological guilds.</title>
        <authorList>
            <consortium name="Lawrence Berkeley National Laboratory"/>
            <person name="Harder C.B."/>
            <person name="Miyauchi S."/>
            <person name="Viragh M."/>
            <person name="Kuo A."/>
            <person name="Thoen E."/>
            <person name="Andreopoulos B."/>
            <person name="Lu D."/>
            <person name="Skrede I."/>
            <person name="Drula E."/>
            <person name="Henrissat B."/>
            <person name="Morin E."/>
            <person name="Kohler A."/>
            <person name="Barry K."/>
            <person name="LaButti K."/>
            <person name="Morin E."/>
            <person name="Salamov A."/>
            <person name="Lipzen A."/>
            <person name="Mereny Z."/>
            <person name="Hegedus B."/>
            <person name="Baldrian P."/>
            <person name="Stursova M."/>
            <person name="Weitz H."/>
            <person name="Taylor A."/>
            <person name="Grigoriev I.V."/>
            <person name="Nagy L.G."/>
            <person name="Martin F."/>
            <person name="Kauserud H."/>
        </authorList>
    </citation>
    <scope>NUCLEOTIDE SEQUENCE</scope>
    <source>
        <strain evidence="4">CBHHK002</strain>
    </source>
</reference>
<evidence type="ECO:0000313" key="5">
    <source>
        <dbReference type="Proteomes" id="UP001218218"/>
    </source>
</evidence>
<dbReference type="EMBL" id="JARIHO010000005">
    <property type="protein sequence ID" value="KAJ7361446.1"/>
    <property type="molecule type" value="Genomic_DNA"/>
</dbReference>
<dbReference type="Proteomes" id="UP001218218">
    <property type="component" value="Unassembled WGS sequence"/>
</dbReference>
<feature type="region of interest" description="Disordered" evidence="1">
    <location>
        <begin position="44"/>
        <end position="64"/>
    </location>
</feature>
<dbReference type="AlphaFoldDB" id="A0AAD7EZW6"/>
<feature type="chain" id="PRO_5042006637" description="Transmembrane protein" evidence="3">
    <location>
        <begin position="23"/>
        <end position="283"/>
    </location>
</feature>
<accession>A0AAD7EZW6</accession>
<evidence type="ECO:0000313" key="4">
    <source>
        <dbReference type="EMBL" id="KAJ7361446.1"/>
    </source>
</evidence>